<accession>A0AA40GEW8</accession>
<feature type="compositionally biased region" description="Basic and acidic residues" evidence="1">
    <location>
        <begin position="41"/>
        <end position="55"/>
    </location>
</feature>
<gene>
    <name evidence="2" type="ORF">K0M31_001020</name>
</gene>
<organism evidence="2 3">
    <name type="scientific">Melipona bicolor</name>
    <dbReference type="NCBI Taxonomy" id="60889"/>
    <lineage>
        <taxon>Eukaryota</taxon>
        <taxon>Metazoa</taxon>
        <taxon>Ecdysozoa</taxon>
        <taxon>Arthropoda</taxon>
        <taxon>Hexapoda</taxon>
        <taxon>Insecta</taxon>
        <taxon>Pterygota</taxon>
        <taxon>Neoptera</taxon>
        <taxon>Endopterygota</taxon>
        <taxon>Hymenoptera</taxon>
        <taxon>Apocrita</taxon>
        <taxon>Aculeata</taxon>
        <taxon>Apoidea</taxon>
        <taxon>Anthophila</taxon>
        <taxon>Apidae</taxon>
        <taxon>Melipona</taxon>
    </lineage>
</organism>
<dbReference type="Proteomes" id="UP001177670">
    <property type="component" value="Unassembled WGS sequence"/>
</dbReference>
<evidence type="ECO:0000313" key="3">
    <source>
        <dbReference type="Proteomes" id="UP001177670"/>
    </source>
</evidence>
<proteinExistence type="predicted"/>
<feature type="region of interest" description="Disordered" evidence="1">
    <location>
        <begin position="41"/>
        <end position="65"/>
    </location>
</feature>
<reference evidence="2" key="1">
    <citation type="submission" date="2021-10" db="EMBL/GenBank/DDBJ databases">
        <title>Melipona bicolor Genome sequencing and assembly.</title>
        <authorList>
            <person name="Araujo N.S."/>
            <person name="Arias M.C."/>
        </authorList>
    </citation>
    <scope>NUCLEOTIDE SEQUENCE</scope>
    <source>
        <strain evidence="2">USP_2M_L1-L4_2017</strain>
        <tissue evidence="2">Whole body</tissue>
    </source>
</reference>
<sequence length="65" mass="7461">LLMTKLRTNFRKIKQSAILTGSPNGEAIDYAACHLTTLSDEARDEEKKREGREEELFNIPNDRIL</sequence>
<evidence type="ECO:0000313" key="2">
    <source>
        <dbReference type="EMBL" id="KAK1136470.1"/>
    </source>
</evidence>
<protein>
    <submittedName>
        <fullName evidence="2">Uncharacterized protein</fullName>
    </submittedName>
</protein>
<dbReference type="AlphaFoldDB" id="A0AA40GEW8"/>
<feature type="non-terminal residue" evidence="2">
    <location>
        <position position="1"/>
    </location>
</feature>
<dbReference type="EMBL" id="JAHYIQ010000001">
    <property type="protein sequence ID" value="KAK1136470.1"/>
    <property type="molecule type" value="Genomic_DNA"/>
</dbReference>
<keyword evidence="3" id="KW-1185">Reference proteome</keyword>
<comment type="caution">
    <text evidence="2">The sequence shown here is derived from an EMBL/GenBank/DDBJ whole genome shotgun (WGS) entry which is preliminary data.</text>
</comment>
<name>A0AA40GEW8_9HYME</name>
<evidence type="ECO:0000256" key="1">
    <source>
        <dbReference type="SAM" id="MobiDB-lite"/>
    </source>
</evidence>